<evidence type="ECO:0000313" key="3">
    <source>
        <dbReference type="Proteomes" id="UP000224567"/>
    </source>
</evidence>
<dbReference type="EMBL" id="MLFT02000225">
    <property type="protein sequence ID" value="PHT28341.1"/>
    <property type="molecule type" value="Genomic_DNA"/>
</dbReference>
<accession>A0A2G2V5R9</accession>
<reference evidence="2 3" key="1">
    <citation type="journal article" date="2017" name="Genome Biol.">
        <title>New reference genome sequences of hot pepper reveal the massive evolution of plant disease-resistance genes by retroduplication.</title>
        <authorList>
            <person name="Kim S."/>
            <person name="Park J."/>
            <person name="Yeom S.I."/>
            <person name="Kim Y.M."/>
            <person name="Seo E."/>
            <person name="Kim K.T."/>
            <person name="Kim M.S."/>
            <person name="Lee J.M."/>
            <person name="Cheong K."/>
            <person name="Shin H.S."/>
            <person name="Kim S.B."/>
            <person name="Han K."/>
            <person name="Lee J."/>
            <person name="Park M."/>
            <person name="Lee H.A."/>
            <person name="Lee H.Y."/>
            <person name="Lee Y."/>
            <person name="Oh S."/>
            <person name="Lee J.H."/>
            <person name="Choi E."/>
            <person name="Choi E."/>
            <person name="Lee S.E."/>
            <person name="Jeon J."/>
            <person name="Kim H."/>
            <person name="Choi G."/>
            <person name="Song H."/>
            <person name="Lee J."/>
            <person name="Lee S.C."/>
            <person name="Kwon J.K."/>
            <person name="Lee H.Y."/>
            <person name="Koo N."/>
            <person name="Hong Y."/>
            <person name="Kim R.W."/>
            <person name="Kang W.H."/>
            <person name="Huh J.H."/>
            <person name="Kang B.C."/>
            <person name="Yang T.J."/>
            <person name="Lee Y.H."/>
            <person name="Bennetzen J.L."/>
            <person name="Choi D."/>
        </authorList>
    </citation>
    <scope>NUCLEOTIDE SEQUENCE [LARGE SCALE GENOMIC DNA]</scope>
    <source>
        <strain evidence="3">cv. PBC81</strain>
    </source>
</reference>
<dbReference type="AlphaFoldDB" id="A0A2G2V5R9"/>
<gene>
    <name evidence="2" type="ORF">CQW23_32055</name>
</gene>
<keyword evidence="3" id="KW-1185">Reference proteome</keyword>
<evidence type="ECO:0000256" key="1">
    <source>
        <dbReference type="SAM" id="MobiDB-lite"/>
    </source>
</evidence>
<protein>
    <submittedName>
        <fullName evidence="2">Uncharacterized protein</fullName>
    </submittedName>
</protein>
<reference evidence="3" key="2">
    <citation type="journal article" date="2017" name="J. Anim. Genet.">
        <title>Multiple reference genome sequences of hot pepper reveal the massive evolution of plant disease resistance genes by retroduplication.</title>
        <authorList>
            <person name="Kim S."/>
            <person name="Park J."/>
            <person name="Yeom S.-I."/>
            <person name="Kim Y.-M."/>
            <person name="Seo E."/>
            <person name="Kim K.-T."/>
            <person name="Kim M.-S."/>
            <person name="Lee J.M."/>
            <person name="Cheong K."/>
            <person name="Shin H.-S."/>
            <person name="Kim S.-B."/>
            <person name="Han K."/>
            <person name="Lee J."/>
            <person name="Park M."/>
            <person name="Lee H.-A."/>
            <person name="Lee H.-Y."/>
            <person name="Lee Y."/>
            <person name="Oh S."/>
            <person name="Lee J.H."/>
            <person name="Choi E."/>
            <person name="Choi E."/>
            <person name="Lee S.E."/>
            <person name="Jeon J."/>
            <person name="Kim H."/>
            <person name="Choi G."/>
            <person name="Song H."/>
            <person name="Lee J."/>
            <person name="Lee S.-C."/>
            <person name="Kwon J.-K."/>
            <person name="Lee H.-Y."/>
            <person name="Koo N."/>
            <person name="Hong Y."/>
            <person name="Kim R.W."/>
            <person name="Kang W.-H."/>
            <person name="Huh J.H."/>
            <person name="Kang B.-C."/>
            <person name="Yang T.-J."/>
            <person name="Lee Y.-H."/>
            <person name="Bennetzen J.L."/>
            <person name="Choi D."/>
        </authorList>
    </citation>
    <scope>NUCLEOTIDE SEQUENCE [LARGE SCALE GENOMIC DNA]</scope>
    <source>
        <strain evidence="3">cv. PBC81</strain>
    </source>
</reference>
<organism evidence="2 3">
    <name type="scientific">Capsicum baccatum</name>
    <name type="common">Peruvian pepper</name>
    <dbReference type="NCBI Taxonomy" id="33114"/>
    <lineage>
        <taxon>Eukaryota</taxon>
        <taxon>Viridiplantae</taxon>
        <taxon>Streptophyta</taxon>
        <taxon>Embryophyta</taxon>
        <taxon>Tracheophyta</taxon>
        <taxon>Spermatophyta</taxon>
        <taxon>Magnoliopsida</taxon>
        <taxon>eudicotyledons</taxon>
        <taxon>Gunneridae</taxon>
        <taxon>Pentapetalae</taxon>
        <taxon>asterids</taxon>
        <taxon>lamiids</taxon>
        <taxon>Solanales</taxon>
        <taxon>Solanaceae</taxon>
        <taxon>Solanoideae</taxon>
        <taxon>Capsiceae</taxon>
        <taxon>Capsicum</taxon>
    </lineage>
</organism>
<dbReference type="STRING" id="33114.A0A2G2V5R9"/>
<dbReference type="OrthoDB" id="661680at2759"/>
<comment type="caution">
    <text evidence="2">The sequence shown here is derived from an EMBL/GenBank/DDBJ whole genome shotgun (WGS) entry which is preliminary data.</text>
</comment>
<sequence length="172" mass="19263">MAPKDKSRLGDPPPSTFSLKDEQVEESLEEEQQSEKGQEEEFGEENKEHESPTKPITEKTVQPLLKSVQSTSESRIENELGFKFNSDLGHSGKLQVDVSKSQSSDKIRTLKKKFMTSMEYGEVPRFLLVYEYSNQIWGAPSNNVVKENVSSSANGKAKKAVTVVVKKSAEHK</sequence>
<proteinExistence type="predicted"/>
<feature type="compositionally biased region" description="Basic and acidic residues" evidence="1">
    <location>
        <begin position="33"/>
        <end position="52"/>
    </location>
</feature>
<evidence type="ECO:0000313" key="2">
    <source>
        <dbReference type="EMBL" id="PHT28341.1"/>
    </source>
</evidence>
<feature type="region of interest" description="Disordered" evidence="1">
    <location>
        <begin position="1"/>
        <end position="72"/>
    </location>
</feature>
<feature type="compositionally biased region" description="Acidic residues" evidence="1">
    <location>
        <begin position="23"/>
        <end position="32"/>
    </location>
</feature>
<dbReference type="Proteomes" id="UP000224567">
    <property type="component" value="Unassembled WGS sequence"/>
</dbReference>
<name>A0A2G2V5R9_CAPBA</name>